<dbReference type="Proteomes" id="UP001240639">
    <property type="component" value="Unassembled WGS sequence"/>
</dbReference>
<evidence type="ECO:0000313" key="1">
    <source>
        <dbReference type="EMBL" id="MDP4573867.1"/>
    </source>
</evidence>
<name>A0ABT9HL44_9SPHN</name>
<proteinExistence type="predicted"/>
<reference evidence="1 2" key="1">
    <citation type="submission" date="2023-08" db="EMBL/GenBank/DDBJ databases">
        <title>genomic of G39.</title>
        <authorList>
            <person name="Wang Y."/>
        </authorList>
    </citation>
    <scope>NUCLEOTIDE SEQUENCE [LARGE SCALE GENOMIC DNA]</scope>
    <source>
        <strain evidence="1 2">G39</strain>
    </source>
</reference>
<dbReference type="RefSeq" id="WP_305931332.1">
    <property type="nucleotide sequence ID" value="NZ_JAVAIM010000001.1"/>
</dbReference>
<comment type="caution">
    <text evidence="1">The sequence shown here is derived from an EMBL/GenBank/DDBJ whole genome shotgun (WGS) entry which is preliminary data.</text>
</comment>
<keyword evidence="2" id="KW-1185">Reference proteome</keyword>
<evidence type="ECO:0000313" key="2">
    <source>
        <dbReference type="Proteomes" id="UP001240639"/>
    </source>
</evidence>
<gene>
    <name evidence="1" type="ORF">Q9K02_01780</name>
</gene>
<protein>
    <submittedName>
        <fullName evidence="1">Uncharacterized protein</fullName>
    </submittedName>
</protein>
<dbReference type="EMBL" id="JAVAIM010000001">
    <property type="protein sequence ID" value="MDP4573867.1"/>
    <property type="molecule type" value="Genomic_DNA"/>
</dbReference>
<organism evidence="1 2">
    <name type="scientific">Qipengyuania profundimaris</name>
    <dbReference type="NCBI Taxonomy" id="3067652"/>
    <lineage>
        <taxon>Bacteria</taxon>
        <taxon>Pseudomonadati</taxon>
        <taxon>Pseudomonadota</taxon>
        <taxon>Alphaproteobacteria</taxon>
        <taxon>Sphingomonadales</taxon>
        <taxon>Erythrobacteraceae</taxon>
        <taxon>Qipengyuania</taxon>
    </lineage>
</organism>
<accession>A0ABT9HL44</accession>
<sequence>MTTPRKSALDLVETEIDYEVPSVDLDATACGLPEHRALEKFSRNSELSG</sequence>